<organism evidence="1 2">
    <name type="scientific">Araneus ventricosus</name>
    <name type="common">Orbweaver spider</name>
    <name type="synonym">Epeira ventricosa</name>
    <dbReference type="NCBI Taxonomy" id="182803"/>
    <lineage>
        <taxon>Eukaryota</taxon>
        <taxon>Metazoa</taxon>
        <taxon>Ecdysozoa</taxon>
        <taxon>Arthropoda</taxon>
        <taxon>Chelicerata</taxon>
        <taxon>Arachnida</taxon>
        <taxon>Araneae</taxon>
        <taxon>Araneomorphae</taxon>
        <taxon>Entelegynae</taxon>
        <taxon>Araneoidea</taxon>
        <taxon>Araneidae</taxon>
        <taxon>Araneus</taxon>
    </lineage>
</organism>
<gene>
    <name evidence="1" type="ORF">AVEN_183497_1</name>
</gene>
<dbReference type="EMBL" id="BGPR01055128">
    <property type="protein sequence ID" value="GBO31762.1"/>
    <property type="molecule type" value="Genomic_DNA"/>
</dbReference>
<comment type="caution">
    <text evidence="1">The sequence shown here is derived from an EMBL/GenBank/DDBJ whole genome shotgun (WGS) entry which is preliminary data.</text>
</comment>
<dbReference type="Proteomes" id="UP000499080">
    <property type="component" value="Unassembled WGS sequence"/>
</dbReference>
<accession>A0A4Y2W440</accession>
<feature type="non-terminal residue" evidence="1">
    <location>
        <position position="1"/>
    </location>
</feature>
<name>A0A4Y2W440_ARAVE</name>
<sequence>KKLGGHFGICHVIYSCDQMTMVAPACPSFYTSPAVEHLSQVIFSEQRNNQHGGASVESGFEPLALWLQTETLRLGYPDLT</sequence>
<evidence type="ECO:0000313" key="2">
    <source>
        <dbReference type="Proteomes" id="UP000499080"/>
    </source>
</evidence>
<protein>
    <submittedName>
        <fullName evidence="1">Uncharacterized protein</fullName>
    </submittedName>
</protein>
<dbReference type="AlphaFoldDB" id="A0A4Y2W440"/>
<proteinExistence type="predicted"/>
<reference evidence="1 2" key="1">
    <citation type="journal article" date="2019" name="Sci. Rep.">
        <title>Orb-weaving spider Araneus ventricosus genome elucidates the spidroin gene catalogue.</title>
        <authorList>
            <person name="Kono N."/>
            <person name="Nakamura H."/>
            <person name="Ohtoshi R."/>
            <person name="Moran D.A.P."/>
            <person name="Shinohara A."/>
            <person name="Yoshida Y."/>
            <person name="Fujiwara M."/>
            <person name="Mori M."/>
            <person name="Tomita M."/>
            <person name="Arakawa K."/>
        </authorList>
    </citation>
    <scope>NUCLEOTIDE SEQUENCE [LARGE SCALE GENOMIC DNA]</scope>
</reference>
<evidence type="ECO:0000313" key="1">
    <source>
        <dbReference type="EMBL" id="GBO31762.1"/>
    </source>
</evidence>
<keyword evidence="2" id="KW-1185">Reference proteome</keyword>